<keyword evidence="1" id="KW-0472">Membrane</keyword>
<proteinExistence type="predicted"/>
<dbReference type="AlphaFoldDB" id="J7THL5"/>
<gene>
    <name evidence="2" type="ORF">RSSL_01551</name>
</gene>
<organism evidence="2 3">
    <name type="scientific">Streptococcus salivarius K12</name>
    <dbReference type="NCBI Taxonomy" id="1200793"/>
    <lineage>
        <taxon>Bacteria</taxon>
        <taxon>Bacillati</taxon>
        <taxon>Bacillota</taxon>
        <taxon>Bacilli</taxon>
        <taxon>Lactobacillales</taxon>
        <taxon>Streptococcaceae</taxon>
        <taxon>Streptococcus</taxon>
    </lineage>
</organism>
<feature type="transmembrane region" description="Helical" evidence="1">
    <location>
        <begin position="266"/>
        <end position="286"/>
    </location>
</feature>
<dbReference type="GO" id="GO:0046583">
    <property type="term" value="F:monoatomic cation efflux transmembrane transporter activity"/>
    <property type="evidence" value="ECO:0007669"/>
    <property type="project" value="TreeGrafter"/>
</dbReference>
<dbReference type="InterPro" id="IPR052951">
    <property type="entry name" value="Tellurite_res_ion_channel"/>
</dbReference>
<evidence type="ECO:0000256" key="1">
    <source>
        <dbReference type="SAM" id="Phobius"/>
    </source>
</evidence>
<dbReference type="Proteomes" id="UP000006983">
    <property type="component" value="Unassembled WGS sequence"/>
</dbReference>
<feature type="transmembrane region" description="Helical" evidence="1">
    <location>
        <begin position="235"/>
        <end position="254"/>
    </location>
</feature>
<feature type="transmembrane region" description="Helical" evidence="1">
    <location>
        <begin position="306"/>
        <end position="325"/>
    </location>
</feature>
<dbReference type="PANTHER" id="PTHR37955">
    <property type="entry name" value="TELLURITE RESISTANCE PROTEIN TEHA"/>
    <property type="match status" value="1"/>
</dbReference>
<keyword evidence="1" id="KW-0812">Transmembrane</keyword>
<evidence type="ECO:0000313" key="2">
    <source>
        <dbReference type="EMBL" id="EJO16731.1"/>
    </source>
</evidence>
<comment type="caution">
    <text evidence="2">The sequence shown here is derived from an EMBL/GenBank/DDBJ whole genome shotgun (WGS) entry which is preliminary data.</text>
</comment>
<dbReference type="GO" id="GO:0005886">
    <property type="term" value="C:plasma membrane"/>
    <property type="evidence" value="ECO:0007669"/>
    <property type="project" value="TreeGrafter"/>
</dbReference>
<feature type="transmembrane region" description="Helical" evidence="1">
    <location>
        <begin position="94"/>
        <end position="111"/>
    </location>
</feature>
<protein>
    <submittedName>
        <fullName evidence="2">Transporter</fullName>
    </submittedName>
</protein>
<keyword evidence="1" id="KW-1133">Transmembrane helix</keyword>
<feature type="transmembrane region" description="Helical" evidence="1">
    <location>
        <begin position="123"/>
        <end position="141"/>
    </location>
</feature>
<dbReference type="PATRIC" id="fig|1200793.3.peg.621"/>
<evidence type="ECO:0000313" key="3">
    <source>
        <dbReference type="Proteomes" id="UP000006983"/>
    </source>
</evidence>
<accession>J7THL5</accession>
<feature type="transmembrane region" description="Helical" evidence="1">
    <location>
        <begin position="153"/>
        <end position="174"/>
    </location>
</feature>
<dbReference type="EMBL" id="ALIF01000001">
    <property type="protein sequence ID" value="EJO16731.1"/>
    <property type="molecule type" value="Genomic_DNA"/>
</dbReference>
<dbReference type="Gene3D" id="1.50.10.150">
    <property type="entry name" value="Voltage-dependent anion channel"/>
    <property type="match status" value="1"/>
</dbReference>
<reference evidence="2 3" key="1">
    <citation type="journal article" date="2012" name="J. Bacteriol.">
        <title>Genome Sequence of the Lantibiotic Bacteriocin Producer Streptococcus salivarius Strain K12.</title>
        <authorList>
            <person name="Barretto C."/>
            <person name="Alvarez-Martin P."/>
            <person name="Foata F."/>
            <person name="Renault P."/>
            <person name="Berger B."/>
        </authorList>
    </citation>
    <scope>NUCLEOTIDE SEQUENCE [LARGE SCALE GENOMIC DNA]</scope>
    <source>
        <strain evidence="2 3">K12</strain>
    </source>
</reference>
<sequence length="341" mass="38119">MKASSFQLYLRVRYSFVTFLQLARKAGRPMKVFFKKIPLALSSLVLALFSLSNQINHYALIAQGIWFLASIGFMLILGRLILGFEQVREDLHNPVIASAFASYLMAAFLFASRLPLDQLGLSVTWVGLLGLYIAYIIFFSLRFMRPLSLNQVFPSWFVIYVGPAISLVTVPASVPTSIKVLILGVTALATLALFPLVLWRMRQIAIPHLYRPILAILAAPLALLITSSIKSNQRPATIILLALLLFSQAFFFYALDLFVKLVRKGFMPLFAAFSFPLVNSVNAFKAATTSLGLVYPATQLVYKVEFAFVLVIMTYLLYHFLKLLYKALIQALNTKKQAGSV</sequence>
<feature type="transmembrane region" description="Helical" evidence="1">
    <location>
        <begin position="64"/>
        <end position="82"/>
    </location>
</feature>
<keyword evidence="3" id="KW-1185">Reference proteome</keyword>
<name>J7THL5_STRSL</name>
<dbReference type="PANTHER" id="PTHR37955:SF1">
    <property type="entry name" value="DEP DOMAIN-CONTAINING PROTEIN"/>
    <property type="match status" value="1"/>
</dbReference>
<dbReference type="InterPro" id="IPR038665">
    <property type="entry name" value="Voltage-dep_anion_channel_sf"/>
</dbReference>
<feature type="transmembrane region" description="Helical" evidence="1">
    <location>
        <begin position="180"/>
        <end position="198"/>
    </location>
</feature>
<feature type="transmembrane region" description="Helical" evidence="1">
    <location>
        <begin position="210"/>
        <end position="229"/>
    </location>
</feature>